<dbReference type="EMBL" id="JAAXKZ010000209">
    <property type="protein sequence ID" value="NMH95555.1"/>
    <property type="molecule type" value="Genomic_DNA"/>
</dbReference>
<name>A0A848DSQ8_9PSEU</name>
<gene>
    <name evidence="2" type="ORF">HF519_29240</name>
</gene>
<proteinExistence type="predicted"/>
<dbReference type="Proteomes" id="UP000586918">
    <property type="component" value="Unassembled WGS sequence"/>
</dbReference>
<evidence type="ECO:0000313" key="3">
    <source>
        <dbReference type="Proteomes" id="UP000586918"/>
    </source>
</evidence>
<dbReference type="RefSeq" id="WP_169416201.1">
    <property type="nucleotide sequence ID" value="NZ_JAAXKZ010000209.1"/>
</dbReference>
<dbReference type="AlphaFoldDB" id="A0A848DSQ8"/>
<evidence type="ECO:0000313" key="2">
    <source>
        <dbReference type="EMBL" id="NMH95555.1"/>
    </source>
</evidence>
<accession>A0A848DSQ8</accession>
<reference evidence="2 3" key="1">
    <citation type="submission" date="2020-04" db="EMBL/GenBank/DDBJ databases">
        <authorList>
            <person name="Klaysubun C."/>
            <person name="Duangmal K."/>
            <person name="Lipun K."/>
        </authorList>
    </citation>
    <scope>NUCLEOTIDE SEQUENCE [LARGE SCALE GENOMIC DNA]</scope>
    <source>
        <strain evidence="2 3">DSM 45300</strain>
    </source>
</reference>
<keyword evidence="1" id="KW-0175">Coiled coil</keyword>
<evidence type="ECO:0000256" key="1">
    <source>
        <dbReference type="SAM" id="Coils"/>
    </source>
</evidence>
<protein>
    <submittedName>
        <fullName evidence="2">Uncharacterized protein</fullName>
    </submittedName>
</protein>
<comment type="caution">
    <text evidence="2">The sequence shown here is derived from an EMBL/GenBank/DDBJ whole genome shotgun (WGS) entry which is preliminary data.</text>
</comment>
<keyword evidence="3" id="KW-1185">Reference proteome</keyword>
<feature type="coiled-coil region" evidence="1">
    <location>
        <begin position="53"/>
        <end position="149"/>
    </location>
</feature>
<organism evidence="2 3">
    <name type="scientific">Pseudonocardia bannensis</name>
    <dbReference type="NCBI Taxonomy" id="630973"/>
    <lineage>
        <taxon>Bacteria</taxon>
        <taxon>Bacillati</taxon>
        <taxon>Actinomycetota</taxon>
        <taxon>Actinomycetes</taxon>
        <taxon>Pseudonocardiales</taxon>
        <taxon>Pseudonocardiaceae</taxon>
        <taxon>Pseudonocardia</taxon>
    </lineage>
</organism>
<sequence length="156" mass="17648">MGMRRWLRAVVVSSARPVWTRLRVRMEHIATVAAEAETGRLRVAVEAQRAEQAADTGRRLEQLSRRLDDLEHQLWLMSAQVAATDERIGGLERPGVDLSGTDRERDEARRLIEEIRTEHGRARTSLSAIAFYEERISRLERRAHDAATNGASADHG</sequence>